<dbReference type="GO" id="GO:0006298">
    <property type="term" value="P:mismatch repair"/>
    <property type="evidence" value="ECO:0007669"/>
    <property type="project" value="TreeGrafter"/>
</dbReference>
<feature type="compositionally biased region" description="Basic and acidic residues" evidence="7">
    <location>
        <begin position="984"/>
        <end position="994"/>
    </location>
</feature>
<feature type="compositionally biased region" description="Acidic residues" evidence="7">
    <location>
        <begin position="135"/>
        <end position="152"/>
    </location>
</feature>
<feature type="compositionally biased region" description="Low complexity" evidence="7">
    <location>
        <begin position="104"/>
        <end position="117"/>
    </location>
</feature>
<dbReference type="Gene3D" id="3.90.260.10">
    <property type="entry name" value="Transglutaminase-like"/>
    <property type="match status" value="1"/>
</dbReference>
<feature type="compositionally biased region" description="Basic and acidic residues" evidence="7">
    <location>
        <begin position="90"/>
        <end position="103"/>
    </location>
</feature>
<dbReference type="GO" id="GO:0000111">
    <property type="term" value="C:nucleotide-excision repair factor 2 complex"/>
    <property type="evidence" value="ECO:0007669"/>
    <property type="project" value="TreeGrafter"/>
</dbReference>
<dbReference type="InterPro" id="IPR036985">
    <property type="entry name" value="Transglutaminase-like_sf"/>
</dbReference>
<feature type="compositionally biased region" description="Basic and acidic residues" evidence="7">
    <location>
        <begin position="120"/>
        <end position="134"/>
    </location>
</feature>
<feature type="compositionally biased region" description="Low complexity" evidence="7">
    <location>
        <begin position="271"/>
        <end position="285"/>
    </location>
</feature>
<comment type="subcellular location">
    <subcellularLocation>
        <location evidence="1">Nucleus</location>
    </subcellularLocation>
</comment>
<dbReference type="SMART" id="SM01030">
    <property type="entry name" value="BHD_1"/>
    <property type="match status" value="1"/>
</dbReference>
<sequence>MVTTRSRFKSTLPSPQSGKEAVIEKEIDSKSTTSKKSSAKKPPNPKNSPAHRKSSLSKKNSAEAKPKRRSAQRRSLSSDSGQDVVGKKMKKEEDVIEQKEEGKSSSSEPPVSSAEAVANVDEKEIGTAVEKMEDAEGWEDFGNTSEEDEEPLTETRKKKAVKQSAKKKKSLKKEPPVKKETVVRRSGRSVARKDYALKQGSDDGSSSSSPPSSASDSIPLSEKEKSEENTESEAVEEEADASYDSDESFDLVPQKRAKTTGGKQSGRKQATKGASKAGSAKSRSSGGSGTGRKSSKAPAATALPHAPKPVKPWQKTGEPAMEGDINVPPRKLRKGEKKMLKFRILAAGLAIGRNFEMTLEEGISILDEMRAQTTTDQKAVAAALGIPQETKKEKENESSSEDEWEDMEPIDIDEAVGKDVQVTLEKDEEKDWWAIYLRQEVNKCVRENWENAHKVNVLCCIGHLQFLRKIILEERLIPSLMLTLMPTGYQQLVGEALSIEDVRRITKWYHSAFKPSGEAIKYETGTCRYDATARLSEMVSQKVFENDADRAVLLFAIFMAMECLTRICYSIQPIPRKWDEDVMKEIKKLKEAAKKTKDVAETSSQTESDKPKKEVTKKRSSTAANASEYKGVVRNYWIEYWDRKQKRWICVDPLRATVDEPNAIEENLTKPVSYVFAIDSEGGVRDVTARYASEYLRPDFRRLRTTQQWIAKTLGKKIIRADPKRCELEDFHMRQELVNKPLPATLSEYKNHPLYVLEKDLLKFEGIYPPPEEQKPLGEIRGHKVYPRTTVYTLQSANNWIKMARSVKDGEKPYKVVKARPNIRIPVEEREQRYLDVFGYWQTEPYRRPKVENGRIPRNEFGNVYMYQVSMCPIGAVYLRLPGLVSIARRLGGLECVPAVVGWDFNSSSNFPIIEGACVLEEDAQRFIDEYKRLEATREERENKKREERVLGNWRKLIRGILRLHYVKTKFGAVKQKARPKKKKTDEEKEKDEKEDNNDAVIDRTVMAPRQIFTHDDLMKL</sequence>
<dbReference type="GO" id="GO:0005737">
    <property type="term" value="C:cytoplasm"/>
    <property type="evidence" value="ECO:0007669"/>
    <property type="project" value="TreeGrafter"/>
</dbReference>
<dbReference type="Pfam" id="PF10404">
    <property type="entry name" value="BHD_2"/>
    <property type="match status" value="1"/>
</dbReference>
<protein>
    <submittedName>
        <fullName evidence="11">Uncharacterized protein</fullName>
    </submittedName>
</protein>
<name>A0AA36H2L0_CYLNA</name>
<proteinExistence type="inferred from homology"/>
<dbReference type="Pfam" id="PF10405">
    <property type="entry name" value="BHD_3"/>
    <property type="match status" value="1"/>
</dbReference>
<dbReference type="GO" id="GO:0003697">
    <property type="term" value="F:single-stranded DNA binding"/>
    <property type="evidence" value="ECO:0007669"/>
    <property type="project" value="TreeGrafter"/>
</dbReference>
<dbReference type="Pfam" id="PF03835">
    <property type="entry name" value="Rad4"/>
    <property type="match status" value="1"/>
</dbReference>
<dbReference type="GO" id="GO:0006289">
    <property type="term" value="P:nucleotide-excision repair"/>
    <property type="evidence" value="ECO:0007669"/>
    <property type="project" value="InterPro"/>
</dbReference>
<dbReference type="GO" id="GO:0003684">
    <property type="term" value="F:damaged DNA binding"/>
    <property type="evidence" value="ECO:0007669"/>
    <property type="project" value="InterPro"/>
</dbReference>
<dbReference type="EMBL" id="CATQJL010000305">
    <property type="protein sequence ID" value="CAJ0602549.1"/>
    <property type="molecule type" value="Genomic_DNA"/>
</dbReference>
<comment type="similarity">
    <text evidence="2">Belongs to the XPC family.</text>
</comment>
<reference evidence="11" key="1">
    <citation type="submission" date="2023-07" db="EMBL/GenBank/DDBJ databases">
        <authorList>
            <consortium name="CYATHOMIX"/>
        </authorList>
    </citation>
    <scope>NUCLEOTIDE SEQUENCE</scope>
    <source>
        <strain evidence="11">N/A</strain>
    </source>
</reference>
<dbReference type="PANTHER" id="PTHR12135:SF0">
    <property type="entry name" value="DNA REPAIR PROTEIN COMPLEMENTING XP-C CELLS"/>
    <property type="match status" value="1"/>
</dbReference>
<evidence type="ECO:0000313" key="11">
    <source>
        <dbReference type="EMBL" id="CAJ0602549.1"/>
    </source>
</evidence>
<evidence type="ECO:0000259" key="10">
    <source>
        <dbReference type="SMART" id="SM01032"/>
    </source>
</evidence>
<evidence type="ECO:0000256" key="3">
    <source>
        <dbReference type="ARBA" id="ARBA00022763"/>
    </source>
</evidence>
<feature type="coiled-coil region" evidence="6">
    <location>
        <begin position="924"/>
        <end position="951"/>
    </location>
</feature>
<dbReference type="SUPFAM" id="SSF54001">
    <property type="entry name" value="Cysteine proteinases"/>
    <property type="match status" value="1"/>
</dbReference>
<evidence type="ECO:0000256" key="7">
    <source>
        <dbReference type="SAM" id="MobiDB-lite"/>
    </source>
</evidence>
<feature type="domain" description="Rad4 beta-hairpin" evidence="8">
    <location>
        <begin position="738"/>
        <end position="792"/>
    </location>
</feature>
<evidence type="ECO:0000256" key="5">
    <source>
        <dbReference type="ARBA" id="ARBA00023242"/>
    </source>
</evidence>
<dbReference type="PANTHER" id="PTHR12135">
    <property type="entry name" value="DNA REPAIR PROTEIN XP-C / RAD4"/>
    <property type="match status" value="1"/>
</dbReference>
<dbReference type="Proteomes" id="UP001176961">
    <property type="component" value="Unassembled WGS sequence"/>
</dbReference>
<evidence type="ECO:0000259" key="9">
    <source>
        <dbReference type="SMART" id="SM01031"/>
    </source>
</evidence>
<feature type="region of interest" description="Disordered" evidence="7">
    <location>
        <begin position="385"/>
        <end position="406"/>
    </location>
</feature>
<dbReference type="InterPro" id="IPR018327">
    <property type="entry name" value="BHD_2"/>
</dbReference>
<dbReference type="SMART" id="SM01031">
    <property type="entry name" value="BHD_2"/>
    <property type="match status" value="1"/>
</dbReference>
<keyword evidence="12" id="KW-1185">Reference proteome</keyword>
<dbReference type="Gene3D" id="2.20.20.110">
    <property type="entry name" value="Rad4, beta-hairpin domain BHD1"/>
    <property type="match status" value="1"/>
</dbReference>
<keyword evidence="3" id="KW-0227">DNA damage</keyword>
<accession>A0AA36H2L0</accession>
<evidence type="ECO:0000256" key="4">
    <source>
        <dbReference type="ARBA" id="ARBA00023204"/>
    </source>
</evidence>
<dbReference type="InterPro" id="IPR018328">
    <property type="entry name" value="Rad4_beta-hairpin_dom3"/>
</dbReference>
<evidence type="ECO:0000313" key="12">
    <source>
        <dbReference type="Proteomes" id="UP001176961"/>
    </source>
</evidence>
<dbReference type="InterPro" id="IPR004583">
    <property type="entry name" value="DNA_repair_Rad4"/>
</dbReference>
<dbReference type="Gene3D" id="3.30.70.2460">
    <property type="entry name" value="Rad4, beta-hairpin domain BHD3"/>
    <property type="match status" value="1"/>
</dbReference>
<dbReference type="GO" id="GO:0071942">
    <property type="term" value="C:XPC complex"/>
    <property type="evidence" value="ECO:0007669"/>
    <property type="project" value="TreeGrafter"/>
</dbReference>
<feature type="domain" description="Rad4 beta-hairpin" evidence="9">
    <location>
        <begin position="794"/>
        <end position="849"/>
    </location>
</feature>
<dbReference type="InterPro" id="IPR042488">
    <property type="entry name" value="Rad4_BHD3_sf"/>
</dbReference>
<dbReference type="InterPro" id="IPR018325">
    <property type="entry name" value="Rad4/PNGase_transGLS-fold"/>
</dbReference>
<keyword evidence="6" id="KW-0175">Coiled coil</keyword>
<dbReference type="Pfam" id="PF10403">
    <property type="entry name" value="BHD_1"/>
    <property type="match status" value="1"/>
</dbReference>
<feature type="region of interest" description="Disordered" evidence="7">
    <location>
        <begin position="597"/>
        <end position="621"/>
    </location>
</feature>
<evidence type="ECO:0000259" key="8">
    <source>
        <dbReference type="SMART" id="SM01030"/>
    </source>
</evidence>
<dbReference type="SMART" id="SM01032">
    <property type="entry name" value="BHD_3"/>
    <property type="match status" value="1"/>
</dbReference>
<feature type="domain" description="Rad4 beta-hairpin" evidence="10">
    <location>
        <begin position="856"/>
        <end position="931"/>
    </location>
</feature>
<keyword evidence="5" id="KW-0539">Nucleus</keyword>
<dbReference type="AlphaFoldDB" id="A0AA36H2L0"/>
<dbReference type="InterPro" id="IPR038765">
    <property type="entry name" value="Papain-like_cys_pep_sf"/>
</dbReference>
<feature type="compositionally biased region" description="Low complexity" evidence="7">
    <location>
        <begin position="202"/>
        <end position="220"/>
    </location>
</feature>
<keyword evidence="4" id="KW-0234">DNA repair</keyword>
<gene>
    <name evidence="11" type="ORF">CYNAS_LOCUS14532</name>
</gene>
<feature type="compositionally biased region" description="Basic and acidic residues" evidence="7">
    <location>
        <begin position="172"/>
        <end position="183"/>
    </location>
</feature>
<organism evidence="11 12">
    <name type="scientific">Cylicocyclus nassatus</name>
    <name type="common">Nematode worm</name>
    <dbReference type="NCBI Taxonomy" id="53992"/>
    <lineage>
        <taxon>Eukaryota</taxon>
        <taxon>Metazoa</taxon>
        <taxon>Ecdysozoa</taxon>
        <taxon>Nematoda</taxon>
        <taxon>Chromadorea</taxon>
        <taxon>Rhabditida</taxon>
        <taxon>Rhabditina</taxon>
        <taxon>Rhabditomorpha</taxon>
        <taxon>Strongyloidea</taxon>
        <taxon>Strongylidae</taxon>
        <taxon>Cylicocyclus</taxon>
    </lineage>
</organism>
<feature type="region of interest" description="Disordered" evidence="7">
    <location>
        <begin position="975"/>
        <end position="1001"/>
    </location>
</feature>
<dbReference type="InterPro" id="IPR018326">
    <property type="entry name" value="Rad4_beta-hairpin_dom1"/>
</dbReference>
<feature type="compositionally biased region" description="Acidic residues" evidence="7">
    <location>
        <begin position="229"/>
        <end position="249"/>
    </location>
</feature>
<feature type="compositionally biased region" description="Basic residues" evidence="7">
    <location>
        <begin position="156"/>
        <end position="171"/>
    </location>
</feature>
<evidence type="ECO:0000256" key="6">
    <source>
        <dbReference type="SAM" id="Coils"/>
    </source>
</evidence>
<evidence type="ECO:0000256" key="2">
    <source>
        <dbReference type="ARBA" id="ARBA00009525"/>
    </source>
</evidence>
<feature type="region of interest" description="Disordered" evidence="7">
    <location>
        <begin position="1"/>
        <end position="329"/>
    </location>
</feature>
<feature type="compositionally biased region" description="Polar residues" evidence="7">
    <location>
        <begin position="1"/>
        <end position="17"/>
    </location>
</feature>
<evidence type="ECO:0000256" key="1">
    <source>
        <dbReference type="ARBA" id="ARBA00004123"/>
    </source>
</evidence>
<comment type="caution">
    <text evidence="11">The sequence shown here is derived from an EMBL/GenBank/DDBJ whole genome shotgun (WGS) entry which is preliminary data.</text>
</comment>